<reference evidence="2" key="1">
    <citation type="submission" date="2015-07" db="EMBL/GenBank/DDBJ databases">
        <title>Transcriptome Assembly of Anthurium amnicola.</title>
        <authorList>
            <person name="Suzuki J."/>
        </authorList>
    </citation>
    <scope>NUCLEOTIDE SEQUENCE</scope>
</reference>
<name>A0A1D1XKJ2_9ARAE</name>
<evidence type="ECO:0000313" key="2">
    <source>
        <dbReference type="EMBL" id="JAT42904.1"/>
    </source>
</evidence>
<accession>A0A1D1XKJ2</accession>
<feature type="compositionally biased region" description="Basic residues" evidence="1">
    <location>
        <begin position="13"/>
        <end position="25"/>
    </location>
</feature>
<dbReference type="EMBL" id="GDJX01025032">
    <property type="protein sequence ID" value="JAT42904.1"/>
    <property type="molecule type" value="Transcribed_RNA"/>
</dbReference>
<dbReference type="AlphaFoldDB" id="A0A1D1XKJ2"/>
<organism evidence="2">
    <name type="scientific">Anthurium amnicola</name>
    <dbReference type="NCBI Taxonomy" id="1678845"/>
    <lineage>
        <taxon>Eukaryota</taxon>
        <taxon>Viridiplantae</taxon>
        <taxon>Streptophyta</taxon>
        <taxon>Embryophyta</taxon>
        <taxon>Tracheophyta</taxon>
        <taxon>Spermatophyta</taxon>
        <taxon>Magnoliopsida</taxon>
        <taxon>Liliopsida</taxon>
        <taxon>Araceae</taxon>
        <taxon>Pothoideae</taxon>
        <taxon>Potheae</taxon>
        <taxon>Anthurium</taxon>
    </lineage>
</organism>
<gene>
    <name evidence="2" type="ORF">g.14462</name>
</gene>
<sequence length="158" mass="17705">SQNVTSHREQTKRAAHRGSRQHQLRWRPPPPLLGGTGRLHGPEEAHGPPRLRRLLPAHEECWPVLAVQTGLPPPGQGNHEGEGGGGAHCRGPGAPRHRRGGAAGGLNVAEELLVQHRGRRGRADGALWRRRRRRQLRPPQAHLNLENYRNFQRPHIYI</sequence>
<evidence type="ECO:0000256" key="1">
    <source>
        <dbReference type="SAM" id="MobiDB-lite"/>
    </source>
</evidence>
<feature type="non-terminal residue" evidence="2">
    <location>
        <position position="1"/>
    </location>
</feature>
<feature type="region of interest" description="Disordered" evidence="1">
    <location>
        <begin position="1"/>
        <end position="50"/>
    </location>
</feature>
<feature type="region of interest" description="Disordered" evidence="1">
    <location>
        <begin position="67"/>
        <end position="100"/>
    </location>
</feature>
<proteinExistence type="predicted"/>
<feature type="compositionally biased region" description="Basic and acidic residues" evidence="1">
    <location>
        <begin position="1"/>
        <end position="12"/>
    </location>
</feature>
<feature type="non-terminal residue" evidence="2">
    <location>
        <position position="158"/>
    </location>
</feature>
<protein>
    <submittedName>
        <fullName evidence="2">Uncharacterized protein</fullName>
    </submittedName>
</protein>